<comment type="caution">
    <text evidence="2">The sequence shown here is derived from an EMBL/GenBank/DDBJ whole genome shotgun (WGS) entry which is preliminary data.</text>
</comment>
<keyword evidence="1" id="KW-0802">TPR repeat</keyword>
<reference evidence="3" key="1">
    <citation type="submission" date="2012-11" db="EMBL/GenBank/DDBJ databases">
        <authorList>
            <person name="Lucero-Rivera Y.E."/>
            <person name="Tovar-Ramirez D."/>
        </authorList>
    </citation>
    <scope>NUCLEOTIDE SEQUENCE [LARGE SCALE GENOMIC DNA]</scope>
    <source>
        <strain evidence="3">Araruama</strain>
    </source>
</reference>
<dbReference type="Gene3D" id="1.25.40.10">
    <property type="entry name" value="Tetratricopeptide repeat domain"/>
    <property type="match status" value="1"/>
</dbReference>
<dbReference type="Pfam" id="PF13424">
    <property type="entry name" value="TPR_12"/>
    <property type="match status" value="1"/>
</dbReference>
<evidence type="ECO:0000313" key="3">
    <source>
        <dbReference type="Proteomes" id="UP000189670"/>
    </source>
</evidence>
<dbReference type="InterPro" id="IPR019734">
    <property type="entry name" value="TPR_rpt"/>
</dbReference>
<accession>A0A1V1NRG3</accession>
<evidence type="ECO:0000313" key="2">
    <source>
        <dbReference type="EMBL" id="ETR65143.1"/>
    </source>
</evidence>
<proteinExistence type="predicted"/>
<dbReference type="SUPFAM" id="SSF48452">
    <property type="entry name" value="TPR-like"/>
    <property type="match status" value="1"/>
</dbReference>
<dbReference type="AlphaFoldDB" id="A0A1V1NRG3"/>
<dbReference type="PANTHER" id="PTHR10098">
    <property type="entry name" value="RAPSYN-RELATED"/>
    <property type="match status" value="1"/>
</dbReference>
<dbReference type="Proteomes" id="UP000189670">
    <property type="component" value="Unassembled WGS sequence"/>
</dbReference>
<feature type="repeat" description="TPR" evidence="1">
    <location>
        <begin position="24"/>
        <end position="57"/>
    </location>
</feature>
<gene>
    <name evidence="2" type="ORF">OMM_14746</name>
</gene>
<protein>
    <submittedName>
        <fullName evidence="2">Uncharacterized protein</fullName>
    </submittedName>
</protein>
<dbReference type="PANTHER" id="PTHR10098:SF108">
    <property type="entry name" value="TETRATRICOPEPTIDE REPEAT PROTEIN 28"/>
    <property type="match status" value="1"/>
</dbReference>
<dbReference type="EMBL" id="ATBP01003164">
    <property type="protein sequence ID" value="ETR65143.1"/>
    <property type="molecule type" value="Genomic_DNA"/>
</dbReference>
<dbReference type="PROSITE" id="PS50005">
    <property type="entry name" value="TPR"/>
    <property type="match status" value="1"/>
</dbReference>
<sequence>MSPELISEQSLEITREIGDRQGEGQALNNICAIYHERGDYETALRYLEQSLEIRREIGDRSGMCATLFNMGHIHYQNNDHQNAVKQWVTTYCEAMGNNLSYCQTNWLCTGIGCPGKFSKTIRW</sequence>
<dbReference type="InterPro" id="IPR011990">
    <property type="entry name" value="TPR-like_helical_dom_sf"/>
</dbReference>
<evidence type="ECO:0000256" key="1">
    <source>
        <dbReference type="PROSITE-ProRule" id="PRU00339"/>
    </source>
</evidence>
<name>A0A1V1NRG3_9BACT</name>
<organism evidence="2 3">
    <name type="scientific">Candidatus Magnetoglobus multicellularis str. Araruama</name>
    <dbReference type="NCBI Taxonomy" id="890399"/>
    <lineage>
        <taxon>Bacteria</taxon>
        <taxon>Pseudomonadati</taxon>
        <taxon>Thermodesulfobacteriota</taxon>
        <taxon>Desulfobacteria</taxon>
        <taxon>Desulfobacterales</taxon>
        <taxon>Desulfobacteraceae</taxon>
        <taxon>Candidatus Magnetoglobus</taxon>
    </lineage>
</organism>